<keyword evidence="2" id="KW-0946">Virion</keyword>
<reference evidence="2 3" key="1">
    <citation type="journal article" date="2016" name="J. Gen. Virol.">
        <title>Comprehensive annotation of Glossina pallidipes salivary gland hypertrophy virus from Ethiopian tsetse flies: a proteogenomics approach.</title>
        <authorList>
            <person name="Abd-Alla A.M."/>
            <person name="Kariithi H.M."/>
            <person name="Cousserans F."/>
            <person name="Parker N.J."/>
            <person name="Ince I.A."/>
            <person name="Scully E.D."/>
            <person name="Boeren S."/>
            <person name="Geib S.M."/>
            <person name="Mekonnen S."/>
            <person name="Vlak J.M."/>
            <person name="Parker A.G."/>
            <person name="Vreysen M.J."/>
            <person name="Bergoin M."/>
        </authorList>
    </citation>
    <scope>NUCLEOTIDE SEQUENCE [LARGE SCALE GENOMIC DNA]</scope>
    <source>
        <strain evidence="2 3">Ethiopian</strain>
    </source>
</reference>
<organism evidence="2 3">
    <name type="scientific">Glossina hytrovirus (isolate Glossina pallidipes/Ethiopia/Seibersdorf/-)</name>
    <name type="common">GHV</name>
    <dbReference type="NCBI Taxonomy" id="379529"/>
    <lineage>
        <taxon>Viruses</taxon>
        <taxon>Viruses incertae sedis</taxon>
        <taxon>Naldaviricetes</taxon>
        <taxon>Lefavirales</taxon>
        <taxon>Hytrosaviridae</taxon>
        <taxon>Glossinavirus</taxon>
        <taxon>Glossinavirus glopallidipedis</taxon>
    </lineage>
</organism>
<feature type="transmembrane region" description="Helical" evidence="1">
    <location>
        <begin position="70"/>
        <end position="92"/>
    </location>
</feature>
<evidence type="ECO:0000256" key="1">
    <source>
        <dbReference type="SAM" id="Phobius"/>
    </source>
</evidence>
<protein>
    <submittedName>
        <fullName evidence="2">Envelope protein</fullName>
    </submittedName>
</protein>
<sequence length="124" mass="14248">MEILTKMYNYDQMSNYKDRDINLFNTYKDDKQKEMAVYKINDVLTDQISTNNPSGVAEGVDASKCQPLSILTHLIAIPIIIMLFCVLVQGIFLYKCVVIILTIIHIILVTCHVNYLTRPTVNKY</sequence>
<accession>A0A0Y0JDW2</accession>
<dbReference type="Proteomes" id="UP000282469">
    <property type="component" value="Segment"/>
</dbReference>
<proteinExistence type="predicted"/>
<name>A0A0Y0JDW2_GHVS</name>
<dbReference type="GO" id="GO:0019031">
    <property type="term" value="C:viral envelope"/>
    <property type="evidence" value="ECO:0007669"/>
    <property type="project" value="UniProtKB-KW"/>
</dbReference>
<feature type="transmembrane region" description="Helical" evidence="1">
    <location>
        <begin position="98"/>
        <end position="117"/>
    </location>
</feature>
<organismHost>
    <name type="scientific">Glossina</name>
    <name type="common">tsetse flies</name>
    <dbReference type="NCBI Taxonomy" id="7393"/>
</organismHost>
<keyword evidence="1" id="KW-1133">Transmembrane helix</keyword>
<dbReference type="RefSeq" id="YP_001686990.1">
    <property type="nucleotide sequence ID" value="NC_010356.1"/>
</dbReference>
<keyword evidence="2" id="KW-0261">Viral envelope protein</keyword>
<dbReference type="KEGG" id="vg:5950948"/>
<evidence type="ECO:0000313" key="3">
    <source>
        <dbReference type="Proteomes" id="UP000282469"/>
    </source>
</evidence>
<keyword evidence="1" id="KW-0812">Transmembrane</keyword>
<gene>
    <name evidence="2" type="ORF">GpSGHVEth043</name>
</gene>
<keyword evidence="1" id="KW-0472">Membrane</keyword>
<dbReference type="EMBL" id="KU050077">
    <property type="protein sequence ID" value="AMB48647.1"/>
    <property type="molecule type" value="Genomic_DNA"/>
</dbReference>
<evidence type="ECO:0000313" key="2">
    <source>
        <dbReference type="EMBL" id="AMB48647.1"/>
    </source>
</evidence>